<evidence type="ECO:0000256" key="1">
    <source>
        <dbReference type="ARBA" id="ARBA00004651"/>
    </source>
</evidence>
<dbReference type="Pfam" id="PF08395">
    <property type="entry name" value="7tm_7"/>
    <property type="match status" value="1"/>
</dbReference>
<feature type="transmembrane region" description="Helical" evidence="7">
    <location>
        <begin position="82"/>
        <end position="103"/>
    </location>
</feature>
<comment type="caution">
    <text evidence="8">The sequence shown here is derived from an EMBL/GenBank/DDBJ whole genome shotgun (WGS) entry which is preliminary data.</text>
</comment>
<keyword evidence="5 7" id="KW-0472">Membrane</keyword>
<dbReference type="GO" id="GO:0038023">
    <property type="term" value="F:signaling receptor activity"/>
    <property type="evidence" value="ECO:0007669"/>
    <property type="project" value="UniProtKB-ARBA"/>
</dbReference>
<evidence type="ECO:0000256" key="5">
    <source>
        <dbReference type="ARBA" id="ARBA00023136"/>
    </source>
</evidence>
<keyword evidence="3 7" id="KW-0812">Transmembrane</keyword>
<dbReference type="Proteomes" id="UP000827092">
    <property type="component" value="Unassembled WGS sequence"/>
</dbReference>
<dbReference type="AlphaFoldDB" id="A0AAV6V790"/>
<organism evidence="8 9">
    <name type="scientific">Oedothorax gibbosus</name>
    <dbReference type="NCBI Taxonomy" id="931172"/>
    <lineage>
        <taxon>Eukaryota</taxon>
        <taxon>Metazoa</taxon>
        <taxon>Ecdysozoa</taxon>
        <taxon>Arthropoda</taxon>
        <taxon>Chelicerata</taxon>
        <taxon>Arachnida</taxon>
        <taxon>Araneae</taxon>
        <taxon>Araneomorphae</taxon>
        <taxon>Entelegynae</taxon>
        <taxon>Araneoidea</taxon>
        <taxon>Linyphiidae</taxon>
        <taxon>Erigoninae</taxon>
        <taxon>Oedothorax</taxon>
    </lineage>
</organism>
<feature type="transmembrane region" description="Helical" evidence="7">
    <location>
        <begin position="53"/>
        <end position="70"/>
    </location>
</feature>
<reference evidence="8 9" key="1">
    <citation type="journal article" date="2022" name="Nat. Ecol. Evol.">
        <title>A masculinizing supergene underlies an exaggerated male reproductive morph in a spider.</title>
        <authorList>
            <person name="Hendrickx F."/>
            <person name="De Corte Z."/>
            <person name="Sonet G."/>
            <person name="Van Belleghem S.M."/>
            <person name="Kostlbacher S."/>
            <person name="Vangestel C."/>
        </authorList>
    </citation>
    <scope>NUCLEOTIDE SEQUENCE [LARGE SCALE GENOMIC DNA]</scope>
    <source>
        <strain evidence="8">W744_W776</strain>
    </source>
</reference>
<keyword evidence="2" id="KW-1003">Cell membrane</keyword>
<dbReference type="PANTHER" id="PTHR21421:SF29">
    <property type="entry name" value="GUSTATORY RECEPTOR 5A FOR TREHALOSE-RELATED"/>
    <property type="match status" value="1"/>
</dbReference>
<dbReference type="InterPro" id="IPR013604">
    <property type="entry name" value="7TM_chemorcpt"/>
</dbReference>
<feature type="transmembrane region" description="Helical" evidence="7">
    <location>
        <begin position="164"/>
        <end position="183"/>
    </location>
</feature>
<name>A0AAV6V790_9ARAC</name>
<gene>
    <name evidence="8" type="ORF">JTE90_027758</name>
</gene>
<dbReference type="GO" id="GO:0050909">
    <property type="term" value="P:sensory perception of taste"/>
    <property type="evidence" value="ECO:0007669"/>
    <property type="project" value="InterPro"/>
</dbReference>
<keyword evidence="6" id="KW-0675">Receptor</keyword>
<sequence length="193" mass="22140">MCLNSRMWLRHFRKLYKASDITEQNIGVRSFRKSYENLCEIVSLLDDAFSEMVGIWLFMILVIICVRIISVLNPLTVTTDQMMTVILLTLFRAMGTLLGSCFLGDSISSEGKNALSLLIEMARRDNCYAWNNSAFFEIQLIITKYALSPLQLTVIKFARLDRKFLMSCMGMMTTYIIISIQLYPNAMKGLRSL</sequence>
<proteinExistence type="predicted"/>
<evidence type="ECO:0000256" key="7">
    <source>
        <dbReference type="SAM" id="Phobius"/>
    </source>
</evidence>
<evidence type="ECO:0000256" key="6">
    <source>
        <dbReference type="ARBA" id="ARBA00023170"/>
    </source>
</evidence>
<comment type="subcellular location">
    <subcellularLocation>
        <location evidence="1">Cell membrane</location>
        <topology evidence="1">Multi-pass membrane protein</topology>
    </subcellularLocation>
</comment>
<evidence type="ECO:0000256" key="2">
    <source>
        <dbReference type="ARBA" id="ARBA00022475"/>
    </source>
</evidence>
<evidence type="ECO:0000313" key="9">
    <source>
        <dbReference type="Proteomes" id="UP000827092"/>
    </source>
</evidence>
<dbReference type="EMBL" id="JAFNEN010000144">
    <property type="protein sequence ID" value="KAG8192111.1"/>
    <property type="molecule type" value="Genomic_DNA"/>
</dbReference>
<dbReference type="PANTHER" id="PTHR21421">
    <property type="entry name" value="GUSTATORY RECEPTOR"/>
    <property type="match status" value="1"/>
</dbReference>
<keyword evidence="4 7" id="KW-1133">Transmembrane helix</keyword>
<dbReference type="GO" id="GO:0005886">
    <property type="term" value="C:plasma membrane"/>
    <property type="evidence" value="ECO:0007669"/>
    <property type="project" value="UniProtKB-SubCell"/>
</dbReference>
<keyword evidence="9" id="KW-1185">Reference proteome</keyword>
<dbReference type="GO" id="GO:0051606">
    <property type="term" value="P:detection of stimulus"/>
    <property type="evidence" value="ECO:0007669"/>
    <property type="project" value="UniProtKB-ARBA"/>
</dbReference>
<accession>A0AAV6V790</accession>
<evidence type="ECO:0000313" key="8">
    <source>
        <dbReference type="EMBL" id="KAG8192111.1"/>
    </source>
</evidence>
<evidence type="ECO:0000256" key="4">
    <source>
        <dbReference type="ARBA" id="ARBA00022989"/>
    </source>
</evidence>
<protein>
    <submittedName>
        <fullName evidence="8">Uncharacterized protein</fullName>
    </submittedName>
</protein>
<evidence type="ECO:0000256" key="3">
    <source>
        <dbReference type="ARBA" id="ARBA00022692"/>
    </source>
</evidence>